<keyword evidence="2" id="KW-1185">Reference proteome</keyword>
<dbReference type="AlphaFoldDB" id="A0A6H5HX60"/>
<feature type="non-terminal residue" evidence="1">
    <location>
        <position position="1"/>
    </location>
</feature>
<dbReference type="Proteomes" id="UP000479000">
    <property type="component" value="Unassembled WGS sequence"/>
</dbReference>
<evidence type="ECO:0000313" key="1">
    <source>
        <dbReference type="EMBL" id="CAB0019786.1"/>
    </source>
</evidence>
<protein>
    <submittedName>
        <fullName evidence="1">Uncharacterized protein</fullName>
    </submittedName>
</protein>
<name>A0A6H5HX60_9HEMI</name>
<proteinExistence type="predicted"/>
<evidence type="ECO:0000313" key="2">
    <source>
        <dbReference type="Proteomes" id="UP000479000"/>
    </source>
</evidence>
<organism evidence="1 2">
    <name type="scientific">Nesidiocoris tenuis</name>
    <dbReference type="NCBI Taxonomy" id="355587"/>
    <lineage>
        <taxon>Eukaryota</taxon>
        <taxon>Metazoa</taxon>
        <taxon>Ecdysozoa</taxon>
        <taxon>Arthropoda</taxon>
        <taxon>Hexapoda</taxon>
        <taxon>Insecta</taxon>
        <taxon>Pterygota</taxon>
        <taxon>Neoptera</taxon>
        <taxon>Paraneoptera</taxon>
        <taxon>Hemiptera</taxon>
        <taxon>Heteroptera</taxon>
        <taxon>Panheteroptera</taxon>
        <taxon>Cimicomorpha</taxon>
        <taxon>Miridae</taxon>
        <taxon>Dicyphina</taxon>
        <taxon>Nesidiocoris</taxon>
    </lineage>
</organism>
<dbReference type="EMBL" id="CADCXU010034544">
    <property type="protein sequence ID" value="CAB0019786.1"/>
    <property type="molecule type" value="Genomic_DNA"/>
</dbReference>
<gene>
    <name evidence="1" type="ORF">NTEN_LOCUS23456</name>
</gene>
<reference evidence="1 2" key="1">
    <citation type="submission" date="2020-02" db="EMBL/GenBank/DDBJ databases">
        <authorList>
            <person name="Ferguson B K."/>
        </authorList>
    </citation>
    <scope>NUCLEOTIDE SEQUENCE [LARGE SCALE GENOMIC DNA]</scope>
</reference>
<accession>A0A6H5HX60</accession>
<sequence length="119" mass="12864">LGPLLHGRVIKLATSYWLRPGPAPALFHHRSFSTCGTLKGSILRGAQNHSILLASIRLSCSIGIARRNAYRESEEAILRKSVELVEVRQGSSTSCPLDGRQCPPLVCQLVYGKDGLGPS</sequence>